<evidence type="ECO:0000313" key="4">
    <source>
        <dbReference type="EMBL" id="WEK19670.1"/>
    </source>
</evidence>
<name>A0AAJ5W8R4_9SPHI</name>
<feature type="site" description="Increases basicity of active site His" evidence="2">
    <location>
        <position position="136"/>
    </location>
</feature>
<dbReference type="AlphaFoldDB" id="A0AAJ5W8R4"/>
<dbReference type="Pfam" id="PF00132">
    <property type="entry name" value="Hexapep"/>
    <property type="match status" value="1"/>
</dbReference>
<dbReference type="SUPFAM" id="SSF51161">
    <property type="entry name" value="Trimeric LpxA-like enzymes"/>
    <property type="match status" value="1"/>
</dbReference>
<dbReference type="InterPro" id="IPR050179">
    <property type="entry name" value="Trans_hexapeptide_repeat"/>
</dbReference>
<reference evidence="4" key="1">
    <citation type="submission" date="2023-03" db="EMBL/GenBank/DDBJ databases">
        <title>Andean soil-derived lignocellulolytic bacterial consortium as a source of novel taxa and putative plastic-active enzymes.</title>
        <authorList>
            <person name="Diaz-Garcia L."/>
            <person name="Chuvochina M."/>
            <person name="Feuerriegel G."/>
            <person name="Bunk B."/>
            <person name="Sproer C."/>
            <person name="Streit W.R."/>
            <person name="Rodriguez L.M."/>
            <person name="Overmann J."/>
            <person name="Jimenez D.J."/>
        </authorList>
    </citation>
    <scope>NUCLEOTIDE SEQUENCE</scope>
    <source>
        <strain evidence="4">MAG 3858</strain>
    </source>
</reference>
<evidence type="ECO:0000313" key="5">
    <source>
        <dbReference type="Proteomes" id="UP001214530"/>
    </source>
</evidence>
<evidence type="ECO:0000256" key="2">
    <source>
        <dbReference type="PIRSR" id="PIRSR620019-1"/>
    </source>
</evidence>
<dbReference type="CDD" id="cd03360">
    <property type="entry name" value="LbH_AT_putative"/>
    <property type="match status" value="1"/>
</dbReference>
<protein>
    <submittedName>
        <fullName evidence="4">Acetyltransferase</fullName>
    </submittedName>
</protein>
<organism evidence="4 5">
    <name type="scientific">Candidatus Pedobacter colombiensis</name>
    <dbReference type="NCBI Taxonomy" id="3121371"/>
    <lineage>
        <taxon>Bacteria</taxon>
        <taxon>Pseudomonadati</taxon>
        <taxon>Bacteroidota</taxon>
        <taxon>Sphingobacteriia</taxon>
        <taxon>Sphingobacteriales</taxon>
        <taxon>Sphingobacteriaceae</taxon>
        <taxon>Pedobacter</taxon>
    </lineage>
</organism>
<dbReference type="InterPro" id="IPR011004">
    <property type="entry name" value="Trimer_LpxA-like_sf"/>
</dbReference>
<gene>
    <name evidence="4" type="ORF">P0Y49_00680</name>
</gene>
<dbReference type="InterPro" id="IPR020019">
    <property type="entry name" value="AcTrfase_PglD-like"/>
</dbReference>
<feature type="active site" description="Proton acceptor" evidence="2">
    <location>
        <position position="135"/>
    </location>
</feature>
<dbReference type="PANTHER" id="PTHR43300:SF7">
    <property type="entry name" value="UDP-N-ACETYLBACILLOSAMINE N-ACETYLTRANSFERASE"/>
    <property type="match status" value="1"/>
</dbReference>
<dbReference type="Gene3D" id="2.160.10.10">
    <property type="entry name" value="Hexapeptide repeat proteins"/>
    <property type="match status" value="1"/>
</dbReference>
<dbReference type="PANTHER" id="PTHR43300">
    <property type="entry name" value="ACETYLTRANSFERASE"/>
    <property type="match status" value="1"/>
</dbReference>
<accession>A0AAJ5W8R4</accession>
<dbReference type="Proteomes" id="UP001214530">
    <property type="component" value="Chromosome"/>
</dbReference>
<sequence length="206" mass="22158">MDKLIIFPFNGNGLEALDCIQGQYELIGFADDLKEKQGIENQYFKVYSRELIDKYPEAFVLAVPGSPTSYSERERIIKSLKIRSDRFARVIHPGASVSKLSSIGFNVLLMAGVVITSNAAIGNHVCVLPNTVIHHDSSIGNYSLIGSNVTIAGNTKIGDSCYIGSGTSIINNVNIGAQTLIGMGSNVIRSLDVKSKAVGNPARLIE</sequence>
<dbReference type="EMBL" id="CP119313">
    <property type="protein sequence ID" value="WEK19670.1"/>
    <property type="molecule type" value="Genomic_DNA"/>
</dbReference>
<comment type="similarity">
    <text evidence="1">Belongs to the transferase hexapeptide repeat family.</text>
</comment>
<dbReference type="InterPro" id="IPR001451">
    <property type="entry name" value="Hexapep"/>
</dbReference>
<proteinExistence type="inferred from homology"/>
<feature type="binding site" evidence="3">
    <location>
        <position position="65"/>
    </location>
    <ligand>
        <name>substrate</name>
    </ligand>
</feature>
<evidence type="ECO:0000256" key="3">
    <source>
        <dbReference type="PIRSR" id="PIRSR620019-2"/>
    </source>
</evidence>
<evidence type="ECO:0000256" key="1">
    <source>
        <dbReference type="ARBA" id="ARBA00007274"/>
    </source>
</evidence>